<evidence type="ECO:0000313" key="2">
    <source>
        <dbReference type="Proteomes" id="UP000299102"/>
    </source>
</evidence>
<dbReference type="Proteomes" id="UP000299102">
    <property type="component" value="Unassembled WGS sequence"/>
</dbReference>
<comment type="caution">
    <text evidence="1">The sequence shown here is derived from an EMBL/GenBank/DDBJ whole genome shotgun (WGS) entry which is preliminary data.</text>
</comment>
<dbReference type="AlphaFoldDB" id="A0A4C2A9U8"/>
<name>A0A4C2A9U8_EUMVA</name>
<dbReference type="EMBL" id="BGZK01002664">
    <property type="protein sequence ID" value="GBP95647.1"/>
    <property type="molecule type" value="Genomic_DNA"/>
</dbReference>
<sequence length="163" mass="17656">MGNALNSYSTLFLQLLPVIVPHAENTISTIFIDGVLPPYASCAIRCHGPAKRRAGIRKRGAAGAAPGRAVFSANPSISLNFGTLKAETKYRRQEASASSLPPHAVLRVLETGVLRSALVAYLTVVHWCQFGVVRGSSLTVVCGYHRRQEAAILRHHRAVRPFT</sequence>
<proteinExistence type="predicted"/>
<keyword evidence="2" id="KW-1185">Reference proteome</keyword>
<reference evidence="1 2" key="1">
    <citation type="journal article" date="2019" name="Commun. Biol.">
        <title>The bagworm genome reveals a unique fibroin gene that provides high tensile strength.</title>
        <authorList>
            <person name="Kono N."/>
            <person name="Nakamura H."/>
            <person name="Ohtoshi R."/>
            <person name="Tomita M."/>
            <person name="Numata K."/>
            <person name="Arakawa K."/>
        </authorList>
    </citation>
    <scope>NUCLEOTIDE SEQUENCE [LARGE SCALE GENOMIC DNA]</scope>
</reference>
<evidence type="ECO:0000313" key="1">
    <source>
        <dbReference type="EMBL" id="GBP95647.1"/>
    </source>
</evidence>
<gene>
    <name evidence="1" type="ORF">EVAR_13074_1</name>
</gene>
<organism evidence="1 2">
    <name type="scientific">Eumeta variegata</name>
    <name type="common">Bagworm moth</name>
    <name type="synonym">Eumeta japonica</name>
    <dbReference type="NCBI Taxonomy" id="151549"/>
    <lineage>
        <taxon>Eukaryota</taxon>
        <taxon>Metazoa</taxon>
        <taxon>Ecdysozoa</taxon>
        <taxon>Arthropoda</taxon>
        <taxon>Hexapoda</taxon>
        <taxon>Insecta</taxon>
        <taxon>Pterygota</taxon>
        <taxon>Neoptera</taxon>
        <taxon>Endopterygota</taxon>
        <taxon>Lepidoptera</taxon>
        <taxon>Glossata</taxon>
        <taxon>Ditrysia</taxon>
        <taxon>Tineoidea</taxon>
        <taxon>Psychidae</taxon>
        <taxon>Oiketicinae</taxon>
        <taxon>Eumeta</taxon>
    </lineage>
</organism>
<protein>
    <submittedName>
        <fullName evidence="1">Uncharacterized protein</fullName>
    </submittedName>
</protein>
<accession>A0A4C2A9U8</accession>